<proteinExistence type="predicted"/>
<evidence type="ECO:0000313" key="3">
    <source>
        <dbReference type="Proteomes" id="UP001209540"/>
    </source>
</evidence>
<reference evidence="2" key="2">
    <citation type="submission" date="2023-02" db="EMBL/GenBank/DDBJ databases">
        <authorList>
            <consortium name="DOE Joint Genome Institute"/>
            <person name="Mondo S.J."/>
            <person name="Chang Y."/>
            <person name="Wang Y."/>
            <person name="Ahrendt S."/>
            <person name="Andreopoulos W."/>
            <person name="Barry K."/>
            <person name="Beard J."/>
            <person name="Benny G.L."/>
            <person name="Blankenship S."/>
            <person name="Bonito G."/>
            <person name="Cuomo C."/>
            <person name="Desiro A."/>
            <person name="Gervers K.A."/>
            <person name="Hundley H."/>
            <person name="Kuo A."/>
            <person name="LaButti K."/>
            <person name="Lang B.F."/>
            <person name="Lipzen A."/>
            <person name="O'Donnell K."/>
            <person name="Pangilinan J."/>
            <person name="Reynolds N."/>
            <person name="Sandor L."/>
            <person name="Smith M.W."/>
            <person name="Tsang A."/>
            <person name="Grigoriev I.V."/>
            <person name="Stajich J.E."/>
            <person name="Spatafora J.W."/>
        </authorList>
    </citation>
    <scope>NUCLEOTIDE SEQUENCE</scope>
    <source>
        <strain evidence="2">RSA 2281</strain>
    </source>
</reference>
<dbReference type="InterPro" id="IPR001810">
    <property type="entry name" value="F-box_dom"/>
</dbReference>
<evidence type="ECO:0000313" key="2">
    <source>
        <dbReference type="EMBL" id="KAI9246732.1"/>
    </source>
</evidence>
<keyword evidence="3" id="KW-1185">Reference proteome</keyword>
<dbReference type="AlphaFoldDB" id="A0AAD5JN42"/>
<organism evidence="2 3">
    <name type="scientific">Phascolomyces articulosus</name>
    <dbReference type="NCBI Taxonomy" id="60185"/>
    <lineage>
        <taxon>Eukaryota</taxon>
        <taxon>Fungi</taxon>
        <taxon>Fungi incertae sedis</taxon>
        <taxon>Mucoromycota</taxon>
        <taxon>Mucoromycotina</taxon>
        <taxon>Mucoromycetes</taxon>
        <taxon>Mucorales</taxon>
        <taxon>Lichtheimiaceae</taxon>
        <taxon>Phascolomyces</taxon>
    </lineage>
</organism>
<accession>A0AAD5JN42</accession>
<reference evidence="2" key="1">
    <citation type="journal article" date="2022" name="IScience">
        <title>Evolution of zygomycete secretomes and the origins of terrestrial fungal ecologies.</title>
        <authorList>
            <person name="Chang Y."/>
            <person name="Wang Y."/>
            <person name="Mondo S."/>
            <person name="Ahrendt S."/>
            <person name="Andreopoulos W."/>
            <person name="Barry K."/>
            <person name="Beard J."/>
            <person name="Benny G.L."/>
            <person name="Blankenship S."/>
            <person name="Bonito G."/>
            <person name="Cuomo C."/>
            <person name="Desiro A."/>
            <person name="Gervers K.A."/>
            <person name="Hundley H."/>
            <person name="Kuo A."/>
            <person name="LaButti K."/>
            <person name="Lang B.F."/>
            <person name="Lipzen A."/>
            <person name="O'Donnell K."/>
            <person name="Pangilinan J."/>
            <person name="Reynolds N."/>
            <person name="Sandor L."/>
            <person name="Smith M.E."/>
            <person name="Tsang A."/>
            <person name="Grigoriev I.V."/>
            <person name="Stajich J.E."/>
            <person name="Spatafora J.W."/>
        </authorList>
    </citation>
    <scope>NUCLEOTIDE SEQUENCE</scope>
    <source>
        <strain evidence="2">RSA 2281</strain>
    </source>
</reference>
<name>A0AAD5JN42_9FUNG</name>
<dbReference type="Gene3D" id="3.80.10.10">
    <property type="entry name" value="Ribonuclease Inhibitor"/>
    <property type="match status" value="1"/>
</dbReference>
<gene>
    <name evidence="2" type="ORF">BDA99DRAFT_576546</name>
</gene>
<dbReference type="InterPro" id="IPR036047">
    <property type="entry name" value="F-box-like_dom_sf"/>
</dbReference>
<evidence type="ECO:0000259" key="1">
    <source>
        <dbReference type="Pfam" id="PF12937"/>
    </source>
</evidence>
<dbReference type="InterPro" id="IPR032675">
    <property type="entry name" value="LRR_dom_sf"/>
</dbReference>
<feature type="domain" description="F-box" evidence="1">
    <location>
        <begin position="19"/>
        <end position="44"/>
    </location>
</feature>
<comment type="caution">
    <text evidence="2">The sequence shown here is derived from an EMBL/GenBank/DDBJ whole genome shotgun (WGS) entry which is preliminary data.</text>
</comment>
<sequence length="754" mass="86820">MKNHSQDPYVGFLNKFSFDIITQIFSYLNQRDCLNCMKVCRTWYNDIPQYTAENWRTLRISSQEVIHGLINQRLLRCLGNHVKNVILITMNQDKVYTILQILKKSGCHGIESLEFFSCSVKPTRKDQIKFSYLLGKVASFQLTHLKMIRMNWSFVLLSILVACPHLTHFTFRPNYRCGDAEDIELAEATQFDLREKVLERLVYLNIEAKIPSLDYQVQDIIKKCPNLRYYIGTAAGQPGALESLRRKAISLGYLMKWCPKLVYYVGDCTYYYNYHPQKNEFLLPSSSTTTNDNSDDIYLQQYPFYHLALCDHDNYDENIDYLNKYQDTLTHIKLVGYPNHDEDSPSSYSYISVLNRIQTPHLRILHIEHVDFDLNSSISLLNTCHATIQEIYLGAITKITGNTIQYLDKSMIQRLKILPRLCTLTLNHIQLTEPDETTSMMLLERLPSLVNLNIQEKSSFILSVQAVSLIKDHIKELKLKDPHYPANQIIPPETIDTLVSSGSVLETLEFRLNNVTYQLLFSAAHLPALKSLSVSWIKSSVFWNRSKNHKEEERENEKNLLHFIYLLLRRSPPNQDCSTTSSSSLTAVYNKHSNIITSAIQPPPSNIERLNLHCVPSLSFDMLDALGDLPCLNQLILAISKCGCLPTISTTRDPDTTGTDAMFDNAVSPKEYQNEMMNIDLQGLMSLLRKSRRLKLITFFGVHSSGARRPSEIIKTCYYKQEWTHDPLRQYKTTIIAVNKKGLLFVEDVVIEKC</sequence>
<protein>
    <recommendedName>
        <fullName evidence="1">F-box domain-containing protein</fullName>
    </recommendedName>
</protein>
<dbReference type="Proteomes" id="UP001209540">
    <property type="component" value="Unassembled WGS sequence"/>
</dbReference>
<dbReference type="SUPFAM" id="SSF52047">
    <property type="entry name" value="RNI-like"/>
    <property type="match status" value="1"/>
</dbReference>
<dbReference type="SUPFAM" id="SSF81383">
    <property type="entry name" value="F-box domain"/>
    <property type="match status" value="1"/>
</dbReference>
<dbReference type="EMBL" id="JAIXMP010000045">
    <property type="protein sequence ID" value="KAI9246732.1"/>
    <property type="molecule type" value="Genomic_DNA"/>
</dbReference>
<dbReference type="Pfam" id="PF12937">
    <property type="entry name" value="F-box-like"/>
    <property type="match status" value="1"/>
</dbReference>